<feature type="domain" description="PDZ" evidence="10">
    <location>
        <begin position="670"/>
        <end position="756"/>
    </location>
</feature>
<evidence type="ECO:0000259" key="10">
    <source>
        <dbReference type="PROSITE" id="PS50106"/>
    </source>
</evidence>
<dbReference type="CDD" id="cd06672">
    <property type="entry name" value="PDZ8_MUPP1-PDZ7_PATJ-PDZ2_INAD-like"/>
    <property type="match status" value="1"/>
</dbReference>
<dbReference type="Gene3D" id="2.30.42.10">
    <property type="match status" value="7"/>
</dbReference>
<feature type="region of interest" description="Disordered" evidence="9">
    <location>
        <begin position="1740"/>
        <end position="1817"/>
    </location>
</feature>
<feature type="compositionally biased region" description="Gly residues" evidence="9">
    <location>
        <begin position="1212"/>
        <end position="1221"/>
    </location>
</feature>
<feature type="compositionally biased region" description="Basic and acidic residues" evidence="9">
    <location>
        <begin position="1172"/>
        <end position="1187"/>
    </location>
</feature>
<feature type="compositionally biased region" description="Basic and acidic residues" evidence="9">
    <location>
        <begin position="1119"/>
        <end position="1135"/>
    </location>
</feature>
<dbReference type="Pfam" id="PF00595">
    <property type="entry name" value="PDZ"/>
    <property type="match status" value="7"/>
</dbReference>
<dbReference type="CDD" id="cd06689">
    <property type="entry name" value="PDZ1_MUPP1-like"/>
    <property type="match status" value="1"/>
</dbReference>
<evidence type="ECO:0000256" key="5">
    <source>
        <dbReference type="ARBA" id="ARBA00022553"/>
    </source>
</evidence>
<dbReference type="InterPro" id="IPR001478">
    <property type="entry name" value="PDZ"/>
</dbReference>
<dbReference type="CDD" id="cd06669">
    <property type="entry name" value="PDZ5_MUPP1-like"/>
    <property type="match status" value="1"/>
</dbReference>
<feature type="domain" description="PDZ" evidence="10">
    <location>
        <begin position="134"/>
        <end position="221"/>
    </location>
</feature>
<feature type="region of interest" description="Disordered" evidence="9">
    <location>
        <begin position="886"/>
        <end position="1678"/>
    </location>
</feature>
<dbReference type="SMART" id="SM00228">
    <property type="entry name" value="PDZ"/>
    <property type="match status" value="7"/>
</dbReference>
<dbReference type="InterPro" id="IPR015132">
    <property type="entry name" value="L27_2"/>
</dbReference>
<dbReference type="PANTHER" id="PTHR19964">
    <property type="entry name" value="MULTIPLE PDZ DOMAIN PROTEIN"/>
    <property type="match status" value="1"/>
</dbReference>
<keyword evidence="5" id="KW-0597">Phosphoprotein</keyword>
<feature type="domain" description="PDZ" evidence="10">
    <location>
        <begin position="1891"/>
        <end position="1985"/>
    </location>
</feature>
<dbReference type="Gene3D" id="1.20.1440.360">
    <property type="match status" value="1"/>
</dbReference>
<dbReference type="InterPro" id="IPR036892">
    <property type="entry name" value="L27_dom_sf"/>
</dbReference>
<dbReference type="InterPro" id="IPR036034">
    <property type="entry name" value="PDZ_sf"/>
</dbReference>
<feature type="compositionally biased region" description="Basic and acidic residues" evidence="9">
    <location>
        <begin position="1522"/>
        <end position="1537"/>
    </location>
</feature>
<dbReference type="PROSITE" id="PS50106">
    <property type="entry name" value="PDZ"/>
    <property type="match status" value="7"/>
</dbReference>
<dbReference type="CDD" id="cd06791">
    <property type="entry name" value="PDZ3_MUPP1-like"/>
    <property type="match status" value="1"/>
</dbReference>
<keyword evidence="7" id="KW-0965">Cell junction</keyword>
<feature type="compositionally biased region" description="Pro residues" evidence="9">
    <location>
        <begin position="337"/>
        <end position="346"/>
    </location>
</feature>
<evidence type="ECO:0000313" key="12">
    <source>
        <dbReference type="Proteomes" id="UP000808372"/>
    </source>
</evidence>
<keyword evidence="12" id="KW-1185">Reference proteome</keyword>
<dbReference type="Proteomes" id="UP000808372">
    <property type="component" value="Chromosome 9"/>
</dbReference>
<proteinExistence type="predicted"/>
<dbReference type="KEGG" id="snh:120053914"/>
<sequence length="2141" mass="229600">MYENVPTVSTVERQQILQALERLQAKMAQREEWTHSERLGVLRDALQSPLLGHILTLQHSIKQLKDQLNCMPPDTCSDFSFSRKGQLIVSASRPASSLCTSGPGSVLSNGSALASPDQLQRWFCTSAKGRQTEHISLPKPLSGGLGFSVVGLRAEGTGGHGVFIRQVQPRSIAYWDGRIQENDQILVINGTPLDQSVTQHQAIALLQQPGDRVDLVVARDPATITQHTNTPPPPLPPGPSHKEQWGHMEEIELLNDGSGLGFGIVGGKATGVVVRTLVPNSVADKDGRLRTGDHILRIGETPTGGLTSDQVVKVLQGCGSHVRMLIARDPSGQHSTSPPPPPPPATSPVSALPAGVKPQSRVSRTPNLEGYEIHEVPLRKEGQSLGITIIGYNFLTCEDAVGVFVKNVVPGSAAEQSGNIRIYDRIIELDGVSLQGFTNQEVLEVMKQTGQTVHLTLVRKIASPKLSLERTLDKGVEEISLSELKDKWEQSLGQQYDVLVVELDPVIEDDAELQNYSKLLPIHTMRLGVELDSFDGHHYISSVAPGGPVAKHGLLRPEDELLEVNGVQLYGKSRREAVAFLREVPPPFTLVCCRHLTEENSDYQPDRDDEWRSPSTAASLSEDQATLKEISEEEQAPTYPSHQKEKVHEEGEEEEDEEGELALWSPDIQLLELEKRERGLGFSILDYQDPLDRAGSVIVIRSLVPGSVAERHGYMLPGDQLVFVNDTYLDTVSLSQAMEVLNAAPSGTVYLGIRKPLVVRGRDRGKGTWGPGAPKERGLGDLGLQRTEERGHGDLGLQRTEERGLGDLGLQRTEEKGLGDLGLQRTGERGLGDLGLQRTEEKGLGDLGLQRTGKGTWGPGAPEERGLGDLGLQRTEERELGDLGLQRKGDMGTWGSRGNGTWGPGAPEDRGKRTWGPGAPEERGLGDLGLQRKRDLGTWGSRGKGTWGPGAPEEKGLGDLGLQRKRDLGTWGSRGKGLGDLGLQRTEEMGLGDLGLQRTEEKGLGDLGLQRTEEKGLGDLGLQRTGERGLGDLGLQRTEEKGLGDLGLQRTGKGTWGPGAPEERGLGDLGLQRTEERELGDLGLQRKGDMGTWGSRGNGTWGPGAPEDRGKRTWGPGAPEEKGLGDLGLQRKRDLGTWGSRGKGTWGPGAPEERDLGTWGSRGKGTWGPGAPEERGLGDLGLQRKGDLGTWGSRGQGLGDLGLQRTEEKGLGDLGGQGLGDLGLQRTEEKGLGDLGLQRTGKGTWGPGAPEDRGKGTWGPGASEERGHGDLGLQRKGDLGTWGSRGQRKENLGTWGSRGTGTWGPGAPEERGLGDLGLQRKRDLGTWGSRGKGTWGPGAPEEKGLGDLGLQRKGTWGPGAPEERGLGDLGLQRKGDLGTWGSRGQGLGDLGLQRTEEKGLGDLGGQERGLGDLGLQRKGTWGPGAPEERDLGTWGSRGKGTWGPGAPEDRGKGTWGPGASEERGHGDLGLQRKGDLETWGSRGQRKRDLGTWGSRGQRKGDLGIWGSRGQRKRDLGTWGSRGQERGLGDLGLQRKGDLGTWGSRGQRKGNLGTWGFRGKGTWGPGAPEERGLGDLGLQRTEEIELGDLGLQRKGDLGTWGSRGKGTWGPGAPEEKGLGDLGLQRKGTWGPGAPEDRKGDLGTWGSRGKGLGDLGLQRKGTWGPGAPEERGLGDLGLQKKGTWGPGAPEEMDLGTWGSRGKGLGDLGLQRKGTWGPGAPEEWDLGTWGSRGKGLGDLGLQRTGTWGPGAPEDRKGDLGTWGSRGKGTWGPGAPEERDLGTWGSRGKGLGDLGLQRKGTWGPGAPEDRARTVEEEGGDGTVEKLESRALFDQLSLGQSVNSWVETADSEADSDSRNGRSELILTDTDTDDLPEREEGEGKETPAFSHWGPPRRVEVWQEDGESLGISIVGGQSVIKRLKNGEELKGIFIKQVLPESPAGRTRSLKTGDKIVQCQVSGVDLQNVSHEEAVQVIKTAPSPVVFIVQSLSATPRPVSLTAPSYRKHKAKSRVMPKAEVGGAPPPMRLPPPYRPPGQLTEDQDEELEGVKERIRLRYGELCGELLCVELDRERQGLGLSLVGNRDRSCLSIFVVGISPGGPAAKDGRIRVGDELLEINNQVLYGRSHLNASAIIKSASSKVKITLIR</sequence>
<gene>
    <name evidence="13" type="primary">LOC120053914</name>
</gene>
<dbReference type="RefSeq" id="XP_038857152.1">
    <property type="nucleotide sequence ID" value="XM_039001224.1"/>
</dbReference>
<feature type="domain" description="PDZ" evidence="10">
    <location>
        <begin position="250"/>
        <end position="330"/>
    </location>
</feature>
<dbReference type="PANTHER" id="PTHR19964:SF11">
    <property type="entry name" value="INAD-LIKE PROTEIN"/>
    <property type="match status" value="1"/>
</dbReference>
<feature type="compositionally biased region" description="Basic and acidic residues" evidence="9">
    <location>
        <begin position="1073"/>
        <end position="1089"/>
    </location>
</feature>
<dbReference type="CDD" id="cd06668">
    <property type="entry name" value="PDZ4_MUPP1-like"/>
    <property type="match status" value="1"/>
</dbReference>
<evidence type="ECO:0000259" key="11">
    <source>
        <dbReference type="PROSITE" id="PS51022"/>
    </source>
</evidence>
<evidence type="ECO:0000256" key="2">
    <source>
        <dbReference type="ARBA" id="ARBA00004435"/>
    </source>
</evidence>
<feature type="region of interest" description="Disordered" evidence="9">
    <location>
        <begin position="1842"/>
        <end position="1887"/>
    </location>
</feature>
<dbReference type="PROSITE" id="PS51022">
    <property type="entry name" value="L27"/>
    <property type="match status" value="1"/>
</dbReference>
<evidence type="ECO:0000256" key="4">
    <source>
        <dbReference type="ARBA" id="ARBA00022475"/>
    </source>
</evidence>
<evidence type="ECO:0000256" key="9">
    <source>
        <dbReference type="SAM" id="MobiDB-lite"/>
    </source>
</evidence>
<keyword evidence="6" id="KW-0677">Repeat</keyword>
<feature type="domain" description="PDZ" evidence="10">
    <location>
        <begin position="375"/>
        <end position="461"/>
    </location>
</feature>
<dbReference type="InterPro" id="IPR004172">
    <property type="entry name" value="L27_dom"/>
</dbReference>
<feature type="compositionally biased region" description="Basic and acidic residues" evidence="9">
    <location>
        <begin position="786"/>
        <end position="805"/>
    </location>
</feature>
<dbReference type="CDD" id="cd06667">
    <property type="entry name" value="PDZ2_MUPP1-like"/>
    <property type="match status" value="1"/>
</dbReference>
<evidence type="ECO:0000256" key="3">
    <source>
        <dbReference type="ARBA" id="ARBA00022427"/>
    </source>
</evidence>
<feature type="compositionally biased region" description="Polar residues" evidence="9">
    <location>
        <begin position="613"/>
        <end position="624"/>
    </location>
</feature>
<feature type="region of interest" description="Disordered" evidence="9">
    <location>
        <begin position="601"/>
        <end position="661"/>
    </location>
</feature>
<keyword evidence="3" id="KW-0796">Tight junction</keyword>
<organism evidence="12 13">
    <name type="scientific">Salvelinus namaycush</name>
    <name type="common">Lake trout</name>
    <name type="synonym">Salmo namaycush</name>
    <dbReference type="NCBI Taxonomy" id="8040"/>
    <lineage>
        <taxon>Eukaryota</taxon>
        <taxon>Metazoa</taxon>
        <taxon>Chordata</taxon>
        <taxon>Craniata</taxon>
        <taxon>Vertebrata</taxon>
        <taxon>Euteleostomi</taxon>
        <taxon>Actinopterygii</taxon>
        <taxon>Neopterygii</taxon>
        <taxon>Teleostei</taxon>
        <taxon>Protacanthopterygii</taxon>
        <taxon>Salmoniformes</taxon>
        <taxon>Salmonidae</taxon>
        <taxon>Salmoninae</taxon>
        <taxon>Salvelinus</taxon>
    </lineage>
</organism>
<feature type="compositionally biased region" description="Basic and acidic residues" evidence="9">
    <location>
        <begin position="1308"/>
        <end position="1324"/>
    </location>
</feature>
<evidence type="ECO:0000256" key="7">
    <source>
        <dbReference type="ARBA" id="ARBA00022949"/>
    </source>
</evidence>
<dbReference type="SUPFAM" id="SSF101288">
    <property type="entry name" value="L27 domain"/>
    <property type="match status" value="1"/>
</dbReference>
<feature type="domain" description="PDZ" evidence="10">
    <location>
        <begin position="510"/>
        <end position="596"/>
    </location>
</feature>
<keyword evidence="4" id="KW-1003">Cell membrane</keyword>
<dbReference type="FunFam" id="2.30.42.10:FF:000070">
    <property type="entry name" value="Multiple PDZ domain protein"/>
    <property type="match status" value="1"/>
</dbReference>
<feature type="compositionally biased region" description="Basic residues" evidence="9">
    <location>
        <begin position="1998"/>
        <end position="2007"/>
    </location>
</feature>
<reference evidence="13" key="1">
    <citation type="submission" date="2025-08" db="UniProtKB">
        <authorList>
            <consortium name="RefSeq"/>
        </authorList>
    </citation>
    <scope>IDENTIFICATION</scope>
    <source>
        <tissue evidence="13">White muscle</tissue>
    </source>
</reference>
<evidence type="ECO:0000313" key="13">
    <source>
        <dbReference type="RefSeq" id="XP_038857152.1"/>
    </source>
</evidence>
<dbReference type="FunFam" id="2.30.42.10:FF:000051">
    <property type="entry name" value="Multiple PDZ domain protein isoform X1"/>
    <property type="match status" value="1"/>
</dbReference>
<feature type="region of interest" description="Disordered" evidence="9">
    <location>
        <begin position="329"/>
        <end position="364"/>
    </location>
</feature>
<feature type="domain" description="PDZ" evidence="10">
    <location>
        <begin position="2060"/>
        <end position="2141"/>
    </location>
</feature>
<comment type="subcellular location">
    <subcellularLocation>
        <location evidence="1">Apical cell membrane</location>
    </subcellularLocation>
    <subcellularLocation>
        <location evidence="2">Cell junction</location>
        <location evidence="2">Tight junction</location>
    </subcellularLocation>
</comment>
<feature type="compositionally biased region" description="Basic and acidic residues" evidence="9">
    <location>
        <begin position="1361"/>
        <end position="1376"/>
    </location>
</feature>
<dbReference type="GO" id="GO:0016324">
    <property type="term" value="C:apical plasma membrane"/>
    <property type="evidence" value="ECO:0007669"/>
    <property type="project" value="UniProtKB-SubCell"/>
</dbReference>
<name>A0A8U1BPX7_SALNM</name>
<feature type="compositionally biased region" description="Basic and acidic residues" evidence="9">
    <location>
        <begin position="1460"/>
        <end position="1476"/>
    </location>
</feature>
<feature type="compositionally biased region" description="Basic and acidic residues" evidence="9">
    <location>
        <begin position="920"/>
        <end position="936"/>
    </location>
</feature>
<protein>
    <submittedName>
        <fullName evidence="13">Uncharacterized protein LOC120053914</fullName>
    </submittedName>
</protein>
<feature type="region of interest" description="Disordered" evidence="9">
    <location>
        <begin position="1998"/>
        <end position="2022"/>
    </location>
</feature>
<dbReference type="SUPFAM" id="SSF50156">
    <property type="entry name" value="PDZ domain-like"/>
    <property type="match status" value="7"/>
</dbReference>
<dbReference type="CDD" id="cd06671">
    <property type="entry name" value="PDZ7_MUPP1-PD6_PATJ-like"/>
    <property type="match status" value="1"/>
</dbReference>
<accession>A0A8U1BPX7</accession>
<feature type="compositionally biased region" description="Basic and acidic residues" evidence="9">
    <location>
        <begin position="1263"/>
        <end position="1278"/>
    </location>
</feature>
<dbReference type="InterPro" id="IPR051342">
    <property type="entry name" value="PDZ_scaffold"/>
</dbReference>
<dbReference type="Pfam" id="PF09045">
    <property type="entry name" value="L27_2"/>
    <property type="match status" value="1"/>
</dbReference>
<feature type="compositionally biased region" description="Basic and acidic residues" evidence="9">
    <location>
        <begin position="952"/>
        <end position="968"/>
    </location>
</feature>
<keyword evidence="8" id="KW-0472">Membrane</keyword>
<dbReference type="GO" id="GO:0005923">
    <property type="term" value="C:bicellular tight junction"/>
    <property type="evidence" value="ECO:0007669"/>
    <property type="project" value="UniProtKB-SubCell"/>
</dbReference>
<feature type="region of interest" description="Disordered" evidence="9">
    <location>
        <begin position="846"/>
        <end position="870"/>
    </location>
</feature>
<feature type="compositionally biased region" description="Gly residues" evidence="9">
    <location>
        <begin position="1401"/>
        <end position="1412"/>
    </location>
</feature>
<evidence type="ECO:0000256" key="6">
    <source>
        <dbReference type="ARBA" id="ARBA00022737"/>
    </source>
</evidence>
<feature type="domain" description="L27" evidence="11">
    <location>
        <begin position="9"/>
        <end position="69"/>
    </location>
</feature>
<evidence type="ECO:0000256" key="8">
    <source>
        <dbReference type="ARBA" id="ARBA00023136"/>
    </source>
</evidence>
<feature type="compositionally biased region" description="Acidic residues" evidence="9">
    <location>
        <begin position="1864"/>
        <end position="1876"/>
    </location>
</feature>
<dbReference type="GeneID" id="120053914"/>
<evidence type="ECO:0000256" key="1">
    <source>
        <dbReference type="ARBA" id="ARBA00004221"/>
    </source>
</evidence>
<feature type="region of interest" description="Disordered" evidence="9">
    <location>
        <begin position="763"/>
        <end position="834"/>
    </location>
</feature>
<feature type="compositionally biased region" description="Acidic residues" evidence="9">
    <location>
        <begin position="650"/>
        <end position="660"/>
    </location>
</feature>